<dbReference type="InterPro" id="IPR005101">
    <property type="entry name" value="Cryptochr/Photolyase_FAD-bd"/>
</dbReference>
<dbReference type="GO" id="GO:0071949">
    <property type="term" value="F:FAD binding"/>
    <property type="evidence" value="ECO:0007669"/>
    <property type="project" value="TreeGrafter"/>
</dbReference>
<proteinExistence type="inferred from homology"/>
<comment type="similarity">
    <text evidence="1">Belongs to the DNA photolyase class-1 family.</text>
</comment>
<dbReference type="AlphaFoldDB" id="A0A6A4LDX1"/>
<comment type="cofactor">
    <cofactor evidence="4">
        <name>FAD</name>
        <dbReference type="ChEBI" id="CHEBI:57692"/>
    </cofactor>
    <text evidence="4">Binds 1 FAD per subunit.</text>
</comment>
<dbReference type="Gene3D" id="1.10.579.10">
    <property type="entry name" value="DNA Cyclobutane Dipyrimidine Photolyase, subunit A, domain 3"/>
    <property type="match status" value="2"/>
</dbReference>
<dbReference type="SUPFAM" id="SSF48173">
    <property type="entry name" value="Cryptochrome/photolyase FAD-binding domain"/>
    <property type="match status" value="2"/>
</dbReference>
<evidence type="ECO:0000313" key="7">
    <source>
        <dbReference type="EMBL" id="KAE9453519.1"/>
    </source>
</evidence>
<dbReference type="GO" id="GO:0003904">
    <property type="term" value="F:deoxyribodipyrimidine photo-lyase activity"/>
    <property type="evidence" value="ECO:0007669"/>
    <property type="project" value="TreeGrafter"/>
</dbReference>
<dbReference type="Proteomes" id="UP000428333">
    <property type="component" value="Linkage Group LG08"/>
</dbReference>
<feature type="non-terminal residue" evidence="7">
    <location>
        <position position="1"/>
    </location>
</feature>
<keyword evidence="2 4" id="KW-0285">Flavoprotein</keyword>
<evidence type="ECO:0000256" key="3">
    <source>
        <dbReference type="ARBA" id="ARBA00022827"/>
    </source>
</evidence>
<dbReference type="GO" id="GO:0005634">
    <property type="term" value="C:nucleus"/>
    <property type="evidence" value="ECO:0007669"/>
    <property type="project" value="TreeGrafter"/>
</dbReference>
<dbReference type="PROSITE" id="PS51645">
    <property type="entry name" value="PHR_CRY_ALPHA_BETA"/>
    <property type="match status" value="1"/>
</dbReference>
<dbReference type="GO" id="GO:0043153">
    <property type="term" value="P:entrainment of circadian clock by photoperiod"/>
    <property type="evidence" value="ECO:0007669"/>
    <property type="project" value="TreeGrafter"/>
</dbReference>
<feature type="binding site" evidence="4">
    <location>
        <position position="282"/>
    </location>
    <ligand>
        <name>FAD</name>
        <dbReference type="ChEBI" id="CHEBI:57692"/>
    </ligand>
</feature>
<keyword evidence="3 4" id="KW-0274">FAD</keyword>
<feature type="compositionally biased region" description="Low complexity" evidence="5">
    <location>
        <begin position="1"/>
        <end position="21"/>
    </location>
</feature>
<keyword evidence="8" id="KW-1185">Reference proteome</keyword>
<dbReference type="InterPro" id="IPR036134">
    <property type="entry name" value="Crypto/Photolyase_FAD-like_sf"/>
</dbReference>
<dbReference type="Gene3D" id="1.25.40.80">
    <property type="match status" value="2"/>
</dbReference>
<dbReference type="GO" id="GO:0006139">
    <property type="term" value="P:nucleobase-containing compound metabolic process"/>
    <property type="evidence" value="ECO:0007669"/>
    <property type="project" value="UniProtKB-ARBA"/>
</dbReference>
<accession>A0A6A4LDX1</accession>
<protein>
    <recommendedName>
        <fullName evidence="6">Photolyase/cryptochrome alpha/beta domain-containing protein</fullName>
    </recommendedName>
</protein>
<feature type="region of interest" description="Disordered" evidence="5">
    <location>
        <begin position="1"/>
        <end position="27"/>
    </location>
</feature>
<dbReference type="SUPFAM" id="SSF52425">
    <property type="entry name" value="Cryptochrome/photolyase, N-terminal domain"/>
    <property type="match status" value="1"/>
</dbReference>
<dbReference type="GO" id="GO:0003677">
    <property type="term" value="F:DNA binding"/>
    <property type="evidence" value="ECO:0007669"/>
    <property type="project" value="TreeGrafter"/>
</dbReference>
<dbReference type="OrthoDB" id="435881at2759"/>
<name>A0A6A4LDX1_9ERIC</name>
<evidence type="ECO:0000256" key="2">
    <source>
        <dbReference type="ARBA" id="ARBA00022630"/>
    </source>
</evidence>
<dbReference type="GO" id="GO:0032922">
    <property type="term" value="P:circadian regulation of gene expression"/>
    <property type="evidence" value="ECO:0007669"/>
    <property type="project" value="TreeGrafter"/>
</dbReference>
<evidence type="ECO:0000259" key="6">
    <source>
        <dbReference type="PROSITE" id="PS51645"/>
    </source>
</evidence>
<dbReference type="GO" id="GO:0005737">
    <property type="term" value="C:cytoplasm"/>
    <property type="evidence" value="ECO:0007669"/>
    <property type="project" value="TreeGrafter"/>
</dbReference>
<evidence type="ECO:0000256" key="5">
    <source>
        <dbReference type="SAM" id="MobiDB-lite"/>
    </source>
</evidence>
<dbReference type="Pfam" id="PF00875">
    <property type="entry name" value="DNA_photolyase"/>
    <property type="match status" value="1"/>
</dbReference>
<dbReference type="InterPro" id="IPR006050">
    <property type="entry name" value="DNA_photolyase_N"/>
</dbReference>
<dbReference type="InterPro" id="IPR002081">
    <property type="entry name" value="Cryptochrome/DNA_photolyase_1"/>
</dbReference>
<reference evidence="7 8" key="1">
    <citation type="journal article" date="2019" name="Genome Biol. Evol.">
        <title>The Rhododendron genome and chromosomal organization provide insight into shared whole-genome duplications across the heath family (Ericaceae).</title>
        <authorList>
            <person name="Soza V.L."/>
            <person name="Lindsley D."/>
            <person name="Waalkes A."/>
            <person name="Ramage E."/>
            <person name="Patwardhan R.P."/>
            <person name="Burton J.N."/>
            <person name="Adey A."/>
            <person name="Kumar A."/>
            <person name="Qiu R."/>
            <person name="Shendure J."/>
            <person name="Hall B."/>
        </authorList>
    </citation>
    <scope>NUCLEOTIDE SEQUENCE [LARGE SCALE GENOMIC DNA]</scope>
    <source>
        <strain evidence="7">RSF 1966-606</strain>
    </source>
</reference>
<gene>
    <name evidence="7" type="ORF">C3L33_14600</name>
</gene>
<organism evidence="7 8">
    <name type="scientific">Rhododendron williamsianum</name>
    <dbReference type="NCBI Taxonomy" id="262921"/>
    <lineage>
        <taxon>Eukaryota</taxon>
        <taxon>Viridiplantae</taxon>
        <taxon>Streptophyta</taxon>
        <taxon>Embryophyta</taxon>
        <taxon>Tracheophyta</taxon>
        <taxon>Spermatophyta</taxon>
        <taxon>Magnoliopsida</taxon>
        <taxon>eudicotyledons</taxon>
        <taxon>Gunneridae</taxon>
        <taxon>Pentapetalae</taxon>
        <taxon>asterids</taxon>
        <taxon>Ericales</taxon>
        <taxon>Ericaceae</taxon>
        <taxon>Ericoideae</taxon>
        <taxon>Rhodoreae</taxon>
        <taxon>Rhododendron</taxon>
    </lineage>
</organism>
<dbReference type="Gene3D" id="3.40.50.620">
    <property type="entry name" value="HUPs"/>
    <property type="match status" value="1"/>
</dbReference>
<dbReference type="EMBL" id="QEFC01002168">
    <property type="protein sequence ID" value="KAE9453519.1"/>
    <property type="molecule type" value="Genomic_DNA"/>
</dbReference>
<evidence type="ECO:0000256" key="4">
    <source>
        <dbReference type="PIRSR" id="PIRSR602081-1"/>
    </source>
</evidence>
<sequence length="657" mass="74262">MRLSLSLSTPRSSFLRSTTLSPTPPMASGSNSLVWFRKGIRIHDNPALEYAAKGSSYLYPVFVIDPRYMEPDPTAFSPGSARAGVNRIRFLLESLADLDSSLRKLGSRLLVAKGEPGEVLFRCLKEWDIKRLCFEYDTEPYYQALDIKVKNYASAAGIEVFSPVSHTLFNPADIIQKFPSLSDDMYGCFDETSEKNSGRPPSSYQSFLKIAGQPSWASSPLSTTISSLPPVGNVENCGISNVPTLQELGYEDSGQDELTPFRGGESEALKRLRGAMDDKVCYCCRNPVKDVFFSFTLGTYIPSRWSEVFFDSAFASHYDVQKNVKSHTLPPVSLLGQLLWRDFFYTAAFGTPNFDRMNGNRICKQVINLYPNFMHQMEFLRKLFGQTSFIRVLLHFDKISSTNNNIRIEELGHVAPCDIVFQWNNWSQTTKIIHLAMASWDLSQIPWNVDDELLAAWRDARTGFPWIDAIMVQVSSLHRISCELNCGVKASEMGLDASSSTALCCMLFNSWRSAFSLLFRSSCYSTKLSANSNFSPIVHQYNRIYSPISFGKKYDPNGDYIRHFLPILKGTLYAEGFEYTDFFLNLILPPCLTLFGCVPVVSHDTASKECKNKLAEAYELNKTRNGAVNEEDLKILRRKFEENQSQEPKSKRLKNKS</sequence>
<feature type="binding site" evidence="4">
    <location>
        <begin position="337"/>
        <end position="344"/>
    </location>
    <ligand>
        <name>FAD</name>
        <dbReference type="ChEBI" id="CHEBI:57692"/>
    </ligand>
</feature>
<dbReference type="Pfam" id="PF03441">
    <property type="entry name" value="FAD_binding_7"/>
    <property type="match status" value="2"/>
</dbReference>
<dbReference type="PANTHER" id="PTHR11455:SF9">
    <property type="entry name" value="CRYPTOCHROME CIRCADIAN CLOCK 5 ISOFORM X1"/>
    <property type="match status" value="1"/>
</dbReference>
<feature type="domain" description="Photolyase/cryptochrome alpha/beta" evidence="6">
    <location>
        <begin position="30"/>
        <end position="168"/>
    </location>
</feature>
<comment type="caution">
    <text evidence="7">The sequence shown here is derived from an EMBL/GenBank/DDBJ whole genome shotgun (WGS) entry which is preliminary data.</text>
</comment>
<dbReference type="InterPro" id="IPR036155">
    <property type="entry name" value="Crypto/Photolyase_N_sf"/>
</dbReference>
<evidence type="ECO:0000313" key="8">
    <source>
        <dbReference type="Proteomes" id="UP000428333"/>
    </source>
</evidence>
<dbReference type="PANTHER" id="PTHR11455">
    <property type="entry name" value="CRYPTOCHROME"/>
    <property type="match status" value="1"/>
</dbReference>
<evidence type="ECO:0000256" key="1">
    <source>
        <dbReference type="ARBA" id="ARBA00005862"/>
    </source>
</evidence>
<dbReference type="InterPro" id="IPR014729">
    <property type="entry name" value="Rossmann-like_a/b/a_fold"/>
</dbReference>